<dbReference type="InterPro" id="IPR008844">
    <property type="entry name" value="Spore_GerAC-like"/>
</dbReference>
<keyword evidence="3" id="KW-0309">Germination</keyword>
<dbReference type="AlphaFoldDB" id="A0A0W8E2A1"/>
<dbReference type="PROSITE" id="PS51257">
    <property type="entry name" value="PROKAR_LIPOPROTEIN"/>
    <property type="match status" value="1"/>
</dbReference>
<keyword evidence="5" id="KW-0472">Membrane</keyword>
<proteinExistence type="inferred from homology"/>
<comment type="subcellular location">
    <subcellularLocation>
        <location evidence="1">Membrane</location>
        <topology evidence="1">Lipid-anchor</topology>
    </subcellularLocation>
</comment>
<comment type="caution">
    <text evidence="10">The sequence shown here is derived from an EMBL/GenBank/DDBJ whole genome shotgun (WGS) entry which is preliminary data.</text>
</comment>
<dbReference type="EMBL" id="LNQE01001912">
    <property type="protein sequence ID" value="KUG02731.1"/>
    <property type="molecule type" value="Genomic_DNA"/>
</dbReference>
<dbReference type="GO" id="GO:0016020">
    <property type="term" value="C:membrane"/>
    <property type="evidence" value="ECO:0007669"/>
    <property type="project" value="UniProtKB-SubCell"/>
</dbReference>
<evidence type="ECO:0000256" key="1">
    <source>
        <dbReference type="ARBA" id="ARBA00004635"/>
    </source>
</evidence>
<dbReference type="InterPro" id="IPR046953">
    <property type="entry name" value="Spore_GerAC-like_C"/>
</dbReference>
<evidence type="ECO:0000256" key="5">
    <source>
        <dbReference type="ARBA" id="ARBA00023136"/>
    </source>
</evidence>
<gene>
    <name evidence="10" type="ORF">ASZ90_019898</name>
</gene>
<accession>A0A0W8E2A1</accession>
<feature type="domain" description="Spore germination protein N-terminal" evidence="9">
    <location>
        <begin position="25"/>
        <end position="208"/>
    </location>
</feature>
<protein>
    <submittedName>
        <fullName evidence="10">Spore germination protein gerkc</fullName>
    </submittedName>
</protein>
<evidence type="ECO:0000256" key="4">
    <source>
        <dbReference type="ARBA" id="ARBA00022729"/>
    </source>
</evidence>
<evidence type="ECO:0000256" key="6">
    <source>
        <dbReference type="ARBA" id="ARBA00023139"/>
    </source>
</evidence>
<reference evidence="10" key="1">
    <citation type="journal article" date="2015" name="Proc. Natl. Acad. Sci. U.S.A.">
        <title>Networks of energetic and metabolic interactions define dynamics in microbial communities.</title>
        <authorList>
            <person name="Embree M."/>
            <person name="Liu J.K."/>
            <person name="Al-Bassam M.M."/>
            <person name="Zengler K."/>
        </authorList>
    </citation>
    <scope>NUCLEOTIDE SEQUENCE</scope>
</reference>
<feature type="domain" description="Spore germination GerAC-like C-terminal" evidence="8">
    <location>
        <begin position="239"/>
        <end position="400"/>
    </location>
</feature>
<keyword evidence="4" id="KW-0732">Signal</keyword>
<dbReference type="InterPro" id="IPR057336">
    <property type="entry name" value="GerAC_N"/>
</dbReference>
<sequence>MRNKRLILVLLLLMFISITFSGCWNRREVQQLSIATGFGIDIVEVDGRSQFRLSVLALQTAEMAATGNTTQMGSQSSVGTARVISSYGDTIYDALRNWNLRSSRQLFLGHAWILVLGNSVTSEGLGQVLDFLNRHKDVRFRTMVVAYEGSAREALQAKPEFENMASLEIQQLILQNGPRVSKIETVDIFQLTYDLLTPGRELVLPCLQLITPPEEQSQAVNGMPSSENGPQNKVVRVTGSVVYRNYQPVGTLNVDQTQGMLFIKNEFKTGIIPISIFGQNYSILLRKASSKINLQYDQAGLTINVKIKGTGTIQEGGSKINEIIPERIEQYEEVLNQAVIRRCNDALAKSQQLRSDVFCFGDKIHRQDPKLWKEISEQWEEIYPGIDVNVSADFAIENYGPVK</sequence>
<evidence type="ECO:0000259" key="9">
    <source>
        <dbReference type="Pfam" id="PF25198"/>
    </source>
</evidence>
<organism evidence="10">
    <name type="scientific">hydrocarbon metagenome</name>
    <dbReference type="NCBI Taxonomy" id="938273"/>
    <lineage>
        <taxon>unclassified sequences</taxon>
        <taxon>metagenomes</taxon>
        <taxon>ecological metagenomes</taxon>
    </lineage>
</organism>
<name>A0A0W8E2A1_9ZZZZ</name>
<evidence type="ECO:0000259" key="8">
    <source>
        <dbReference type="Pfam" id="PF05504"/>
    </source>
</evidence>
<evidence type="ECO:0000256" key="3">
    <source>
        <dbReference type="ARBA" id="ARBA00022544"/>
    </source>
</evidence>
<evidence type="ECO:0000256" key="7">
    <source>
        <dbReference type="ARBA" id="ARBA00023288"/>
    </source>
</evidence>
<dbReference type="Pfam" id="PF05504">
    <property type="entry name" value="Spore_GerAC"/>
    <property type="match status" value="1"/>
</dbReference>
<dbReference type="GO" id="GO:0009847">
    <property type="term" value="P:spore germination"/>
    <property type="evidence" value="ECO:0007669"/>
    <property type="project" value="InterPro"/>
</dbReference>
<dbReference type="PANTHER" id="PTHR35789">
    <property type="entry name" value="SPORE GERMINATION PROTEIN B3"/>
    <property type="match status" value="1"/>
</dbReference>
<evidence type="ECO:0000313" key="10">
    <source>
        <dbReference type="EMBL" id="KUG02731.1"/>
    </source>
</evidence>
<dbReference type="NCBIfam" id="TIGR02887">
    <property type="entry name" value="spore_ger_x_C"/>
    <property type="match status" value="1"/>
</dbReference>
<keyword evidence="6" id="KW-0564">Palmitate</keyword>
<keyword evidence="7" id="KW-0449">Lipoprotein</keyword>
<evidence type="ECO:0000256" key="2">
    <source>
        <dbReference type="ARBA" id="ARBA00007886"/>
    </source>
</evidence>
<dbReference type="InterPro" id="IPR038501">
    <property type="entry name" value="Spore_GerAC_C_sf"/>
</dbReference>
<dbReference type="Pfam" id="PF25198">
    <property type="entry name" value="Spore_GerAC_N"/>
    <property type="match status" value="1"/>
</dbReference>
<comment type="similarity">
    <text evidence="2">Belongs to the GerABKC lipoprotein family.</text>
</comment>
<dbReference type="Gene3D" id="3.30.300.210">
    <property type="entry name" value="Nutrient germinant receptor protein C, domain 3"/>
    <property type="match status" value="1"/>
</dbReference>
<dbReference type="PANTHER" id="PTHR35789:SF1">
    <property type="entry name" value="SPORE GERMINATION PROTEIN B3"/>
    <property type="match status" value="1"/>
</dbReference>